<evidence type="ECO:0000256" key="2">
    <source>
        <dbReference type="ARBA" id="ARBA00022679"/>
    </source>
</evidence>
<proteinExistence type="predicted"/>
<keyword evidence="5 6" id="KW-0067">ATP-binding</keyword>
<evidence type="ECO:0000256" key="6">
    <source>
        <dbReference type="RuleBase" id="RU364126"/>
    </source>
</evidence>
<evidence type="ECO:0000256" key="1">
    <source>
        <dbReference type="ARBA" id="ARBA00012023"/>
    </source>
</evidence>
<keyword evidence="2 6" id="KW-0808">Transferase</keyword>
<accession>A0ABM3M722</accession>
<comment type="catalytic activity">
    <reaction evidence="6">
        <text>1D-myo-inositol 1,3,4,5,6-pentakisphosphate + ATP = 1D-myo-inositol hexakisphosphate + ADP + H(+)</text>
        <dbReference type="Rhea" id="RHEA:20313"/>
        <dbReference type="ChEBI" id="CHEBI:15378"/>
        <dbReference type="ChEBI" id="CHEBI:30616"/>
        <dbReference type="ChEBI" id="CHEBI:57733"/>
        <dbReference type="ChEBI" id="CHEBI:58130"/>
        <dbReference type="ChEBI" id="CHEBI:456216"/>
        <dbReference type="EC" id="2.7.1.158"/>
    </reaction>
</comment>
<evidence type="ECO:0000256" key="3">
    <source>
        <dbReference type="ARBA" id="ARBA00022741"/>
    </source>
</evidence>
<keyword evidence="3 6" id="KW-0547">Nucleotide-binding</keyword>
<evidence type="ECO:0000313" key="7">
    <source>
        <dbReference type="Proteomes" id="UP001652582"/>
    </source>
</evidence>
<comment type="domain">
    <text evidence="6">The EXKPK motif is conserved in inositol-pentakisphosphate 2-kinases of both family 1 and 2.</text>
</comment>
<reference evidence="8" key="2">
    <citation type="submission" date="2025-08" db="UniProtKB">
        <authorList>
            <consortium name="RefSeq"/>
        </authorList>
    </citation>
    <scope>IDENTIFICATION</scope>
</reference>
<dbReference type="RefSeq" id="XP_052747259.1">
    <property type="nucleotide sequence ID" value="XM_052891299.1"/>
</dbReference>
<gene>
    <name evidence="8" type="primary">LOC112050868</name>
</gene>
<dbReference type="PANTHER" id="PTHR14456">
    <property type="entry name" value="INOSITOL POLYPHOSPHATE KINASE 1"/>
    <property type="match status" value="1"/>
</dbReference>
<organism evidence="7 8">
    <name type="scientific">Bicyclus anynana</name>
    <name type="common">Squinting bush brown butterfly</name>
    <dbReference type="NCBI Taxonomy" id="110368"/>
    <lineage>
        <taxon>Eukaryota</taxon>
        <taxon>Metazoa</taxon>
        <taxon>Ecdysozoa</taxon>
        <taxon>Arthropoda</taxon>
        <taxon>Hexapoda</taxon>
        <taxon>Insecta</taxon>
        <taxon>Pterygota</taxon>
        <taxon>Neoptera</taxon>
        <taxon>Endopterygota</taxon>
        <taxon>Lepidoptera</taxon>
        <taxon>Glossata</taxon>
        <taxon>Ditrysia</taxon>
        <taxon>Papilionoidea</taxon>
        <taxon>Nymphalidae</taxon>
        <taxon>Satyrinae</taxon>
        <taxon>Satyrini</taxon>
        <taxon>Mycalesina</taxon>
        <taxon>Bicyclus</taxon>
    </lineage>
</organism>
<dbReference type="Proteomes" id="UP001652582">
    <property type="component" value="Chromosome 1"/>
</dbReference>
<dbReference type="PANTHER" id="PTHR14456:SF2">
    <property type="entry name" value="INOSITOL-PENTAKISPHOSPHATE 2-KINASE"/>
    <property type="match status" value="1"/>
</dbReference>
<reference evidence="7" key="1">
    <citation type="submission" date="2025-05" db="UniProtKB">
        <authorList>
            <consortium name="RefSeq"/>
        </authorList>
    </citation>
    <scope>NUCLEOTIDE SEQUENCE [LARGE SCALE GENOMIC DNA]</scope>
</reference>
<keyword evidence="7" id="KW-1185">Reference proteome</keyword>
<protein>
    <recommendedName>
        <fullName evidence="1 6">Inositol-pentakisphosphate 2-kinase</fullName>
        <ecNumber evidence="1 6">2.7.1.158</ecNumber>
    </recommendedName>
</protein>
<evidence type="ECO:0000256" key="5">
    <source>
        <dbReference type="ARBA" id="ARBA00022840"/>
    </source>
</evidence>
<dbReference type="EC" id="2.7.1.158" evidence="1 6"/>
<dbReference type="Pfam" id="PF06090">
    <property type="entry name" value="Ins_P5_2-kin"/>
    <property type="match status" value="1"/>
</dbReference>
<evidence type="ECO:0000256" key="4">
    <source>
        <dbReference type="ARBA" id="ARBA00022777"/>
    </source>
</evidence>
<sequence length="400" mass="46117">MSLLGKRIKYINEGNAHIVLHVIDTDYVIRIIKENGVTANINTISNSVNYVNLVMVPLVFGFNKYRHEVIELPPEEIVKLSIYLKDIRPKHRLVKSVFSKYAIKAPNLAIISSNSENYCLELKPKEGFLSESFKKISKCYYCLKQHLKVDEKQIICKTDYCPLDLFSGDHIRMKRALINLIKNPQNNLKLFQNENIVYDEKSNMEDFEDLITKNIFSSVNKFNDFIIAILLNDGISNLILKESPDLKIVKPNYCYESKNLNANSFLYKLLAIQMVSETFESQPLNLNTIESEDLEYVPILITSMKENNIDLTNEIHRKKFMDTTNSKDLALISAVAKDCSVMISYSLTPNDKLPFVKIDNTDVYYSVSVTDLEPKSPKTLVKRQKTERKLLEIYEKLLNS</sequence>
<comment type="function">
    <text evidence="6">Phosphorylates Ins(1,3,4,5,6)P5 at position 2 to form Ins(1,2,3,4,5,6)P6 (InsP6 or phytate).</text>
</comment>
<dbReference type="GeneID" id="112050868"/>
<name>A0ABM3M722_BICAN</name>
<dbReference type="InterPro" id="IPR009286">
    <property type="entry name" value="Ins_P5_2-kin"/>
</dbReference>
<evidence type="ECO:0000313" key="8">
    <source>
        <dbReference type="RefSeq" id="XP_052747259.1"/>
    </source>
</evidence>
<keyword evidence="4 6" id="KW-0418">Kinase</keyword>